<accession>A0A3L6TER9</accession>
<reference evidence="3" key="1">
    <citation type="journal article" date="2019" name="Nat. Commun.">
        <title>The genome of broomcorn millet.</title>
        <authorList>
            <person name="Zou C."/>
            <person name="Miki D."/>
            <person name="Li D."/>
            <person name="Tang Q."/>
            <person name="Xiao L."/>
            <person name="Rajput S."/>
            <person name="Deng P."/>
            <person name="Jia W."/>
            <person name="Huang R."/>
            <person name="Zhang M."/>
            <person name="Sun Y."/>
            <person name="Hu J."/>
            <person name="Fu X."/>
            <person name="Schnable P.S."/>
            <person name="Li F."/>
            <person name="Zhang H."/>
            <person name="Feng B."/>
            <person name="Zhu X."/>
            <person name="Liu R."/>
            <person name="Schnable J.C."/>
            <person name="Zhu J.-K."/>
            <person name="Zhang H."/>
        </authorList>
    </citation>
    <scope>NUCLEOTIDE SEQUENCE [LARGE SCALE GENOMIC DNA]</scope>
</reference>
<evidence type="ECO:0000256" key="1">
    <source>
        <dbReference type="SAM" id="MobiDB-lite"/>
    </source>
</evidence>
<dbReference type="Proteomes" id="UP000275267">
    <property type="component" value="Unassembled WGS sequence"/>
</dbReference>
<comment type="caution">
    <text evidence="2">The sequence shown here is derived from an EMBL/GenBank/DDBJ whole genome shotgun (WGS) entry which is preliminary data.</text>
</comment>
<protein>
    <submittedName>
        <fullName evidence="2">Uncharacterized protein</fullName>
    </submittedName>
</protein>
<proteinExistence type="predicted"/>
<evidence type="ECO:0000313" key="3">
    <source>
        <dbReference type="Proteomes" id="UP000275267"/>
    </source>
</evidence>
<dbReference type="AlphaFoldDB" id="A0A3L6TER9"/>
<keyword evidence="3" id="KW-1185">Reference proteome</keyword>
<sequence>MPFAAATRTSSRLTSIDGAAPVTSRGLRKTRAREKLKMSMEILDGSTGLNADHDGLLTYASMAGSPR</sequence>
<name>A0A3L6TER9_PANMI</name>
<feature type="region of interest" description="Disordered" evidence="1">
    <location>
        <begin position="1"/>
        <end position="31"/>
    </location>
</feature>
<organism evidence="2 3">
    <name type="scientific">Panicum miliaceum</name>
    <name type="common">Proso millet</name>
    <name type="synonym">Broomcorn millet</name>
    <dbReference type="NCBI Taxonomy" id="4540"/>
    <lineage>
        <taxon>Eukaryota</taxon>
        <taxon>Viridiplantae</taxon>
        <taxon>Streptophyta</taxon>
        <taxon>Embryophyta</taxon>
        <taxon>Tracheophyta</taxon>
        <taxon>Spermatophyta</taxon>
        <taxon>Magnoliopsida</taxon>
        <taxon>Liliopsida</taxon>
        <taxon>Poales</taxon>
        <taxon>Poaceae</taxon>
        <taxon>PACMAD clade</taxon>
        <taxon>Panicoideae</taxon>
        <taxon>Panicodae</taxon>
        <taxon>Paniceae</taxon>
        <taxon>Panicinae</taxon>
        <taxon>Panicum</taxon>
        <taxon>Panicum sect. Panicum</taxon>
    </lineage>
</organism>
<gene>
    <name evidence="2" type="ORF">C2845_PM01G34980</name>
</gene>
<evidence type="ECO:0000313" key="2">
    <source>
        <dbReference type="EMBL" id="RLN38710.1"/>
    </source>
</evidence>
<dbReference type="EMBL" id="PQIB02000001">
    <property type="protein sequence ID" value="RLN38710.1"/>
    <property type="molecule type" value="Genomic_DNA"/>
</dbReference>